<accession>A0A317ZSK1</accession>
<organism evidence="2 3">
    <name type="scientific">Cryobacterium arcticum</name>
    <dbReference type="NCBI Taxonomy" id="670052"/>
    <lineage>
        <taxon>Bacteria</taxon>
        <taxon>Bacillati</taxon>
        <taxon>Actinomycetota</taxon>
        <taxon>Actinomycetes</taxon>
        <taxon>Micrococcales</taxon>
        <taxon>Microbacteriaceae</taxon>
        <taxon>Cryobacterium</taxon>
    </lineage>
</organism>
<dbReference type="AlphaFoldDB" id="A0A317ZSK1"/>
<feature type="transmembrane region" description="Helical" evidence="1">
    <location>
        <begin position="39"/>
        <end position="59"/>
    </location>
</feature>
<dbReference type="Proteomes" id="UP000246722">
    <property type="component" value="Unassembled WGS sequence"/>
</dbReference>
<dbReference type="EMBL" id="QHLY01000012">
    <property type="protein sequence ID" value="PXA67735.1"/>
    <property type="molecule type" value="Genomic_DNA"/>
</dbReference>
<keyword evidence="3" id="KW-1185">Reference proteome</keyword>
<keyword evidence="1" id="KW-0812">Transmembrane</keyword>
<proteinExistence type="predicted"/>
<dbReference type="OrthoDB" id="5116229at2"/>
<keyword evidence="1" id="KW-0472">Membrane</keyword>
<protein>
    <submittedName>
        <fullName evidence="2">Uncharacterized protein</fullName>
    </submittedName>
</protein>
<name>A0A317ZSK1_9MICO</name>
<reference evidence="2 3" key="1">
    <citation type="submission" date="2018-05" db="EMBL/GenBank/DDBJ databases">
        <title>Genetic diversity of glacier-inhabiting Cryobacterium bacteria in China and description of Cryobacterium mengkeensis sp. nov. and Arthrobacter glacialis sp. nov.</title>
        <authorList>
            <person name="Liu Q."/>
            <person name="Xin Y.-H."/>
        </authorList>
    </citation>
    <scope>NUCLEOTIDE SEQUENCE [LARGE SCALE GENOMIC DNA]</scope>
    <source>
        <strain evidence="2 3">SK-1</strain>
    </source>
</reference>
<sequence>MVPSNLLTPTDDDFDRFEERLLHTVETQLVQRRRRHRGIVAAATALLVAGGGVTAWVTLATPELRSLSTYCYSEASTDSAFTQVGSPTDRIADDGTATSLPPVADPAAAAVSNCQAVWAIDFFGPAAPTSPAPPAPTVPALQACLRPDGVYAVFPVLPGAETADDPDAFCAAVGLQPPYAP</sequence>
<evidence type="ECO:0000256" key="1">
    <source>
        <dbReference type="SAM" id="Phobius"/>
    </source>
</evidence>
<evidence type="ECO:0000313" key="3">
    <source>
        <dbReference type="Proteomes" id="UP000246722"/>
    </source>
</evidence>
<evidence type="ECO:0000313" key="2">
    <source>
        <dbReference type="EMBL" id="PXA67735.1"/>
    </source>
</evidence>
<keyword evidence="1" id="KW-1133">Transmembrane helix</keyword>
<dbReference type="RefSeq" id="WP_110127411.1">
    <property type="nucleotide sequence ID" value="NZ_QHLY01000012.1"/>
</dbReference>
<gene>
    <name evidence="2" type="ORF">CTB96_13635</name>
</gene>
<comment type="caution">
    <text evidence="2">The sequence shown here is derived from an EMBL/GenBank/DDBJ whole genome shotgun (WGS) entry which is preliminary data.</text>
</comment>